<dbReference type="InterPro" id="IPR023393">
    <property type="entry name" value="START-like_dom_sf"/>
</dbReference>
<dbReference type="EMBL" id="JBHUMD010000007">
    <property type="protein sequence ID" value="MFD2601936.1"/>
    <property type="molecule type" value="Genomic_DNA"/>
</dbReference>
<dbReference type="SUPFAM" id="SSF55961">
    <property type="entry name" value="Bet v1-like"/>
    <property type="match status" value="1"/>
</dbReference>
<dbReference type="RefSeq" id="WP_379820441.1">
    <property type="nucleotide sequence ID" value="NZ_JBHUMD010000007.1"/>
</dbReference>
<dbReference type="Gene3D" id="3.30.530.20">
    <property type="match status" value="1"/>
</dbReference>
<dbReference type="Proteomes" id="UP001597480">
    <property type="component" value="Unassembled WGS sequence"/>
</dbReference>
<evidence type="ECO:0000313" key="2">
    <source>
        <dbReference type="Proteomes" id="UP001597480"/>
    </source>
</evidence>
<evidence type="ECO:0000313" key="1">
    <source>
        <dbReference type="EMBL" id="MFD2601936.1"/>
    </source>
</evidence>
<name>A0ABW5NS74_9FLAO</name>
<accession>A0ABW5NS74</accession>
<proteinExistence type="predicted"/>
<keyword evidence="2" id="KW-1185">Reference proteome</keyword>
<dbReference type="CDD" id="cd07818">
    <property type="entry name" value="SRPBCC_1"/>
    <property type="match status" value="1"/>
</dbReference>
<gene>
    <name evidence="1" type="ORF">ACFSR3_07705</name>
</gene>
<reference evidence="2" key="1">
    <citation type="journal article" date="2019" name="Int. J. Syst. Evol. Microbiol.">
        <title>The Global Catalogue of Microorganisms (GCM) 10K type strain sequencing project: providing services to taxonomists for standard genome sequencing and annotation.</title>
        <authorList>
            <consortium name="The Broad Institute Genomics Platform"/>
            <consortium name="The Broad Institute Genome Sequencing Center for Infectious Disease"/>
            <person name="Wu L."/>
            <person name="Ma J."/>
        </authorList>
    </citation>
    <scope>NUCLEOTIDE SEQUENCE [LARGE SCALE GENOMIC DNA]</scope>
    <source>
        <strain evidence="2">KCTC 42107</strain>
    </source>
</reference>
<organism evidence="1 2">
    <name type="scientific">Flavobacterium suzhouense</name>
    <dbReference type="NCBI Taxonomy" id="1529638"/>
    <lineage>
        <taxon>Bacteria</taxon>
        <taxon>Pseudomonadati</taxon>
        <taxon>Bacteroidota</taxon>
        <taxon>Flavobacteriia</taxon>
        <taxon>Flavobacteriales</taxon>
        <taxon>Flavobacteriaceae</taxon>
        <taxon>Flavobacterium</taxon>
    </lineage>
</organism>
<protein>
    <submittedName>
        <fullName evidence="1">SRPBCC family protein</fullName>
    </submittedName>
</protein>
<comment type="caution">
    <text evidence="1">The sequence shown here is derived from an EMBL/GenBank/DDBJ whole genome shotgun (WGS) entry which is preliminary data.</text>
</comment>
<sequence>MIVIWILLIILAIPAIIALFIPKEYVVEALTIVNKSKHEVFDYIKYINNQEEYSKWVKTDPNIKKTLTGVDGTVGYIYAWNGNSKAGEGEQEITGIIDGERITTEVRFVRPFKSIAHFYMTTEAESEHSTKVVWHMTGKSPYPLNLMTALMKNALRNDMSISLNDLKKILESK</sequence>